<keyword evidence="2" id="KW-0472">Membrane</keyword>
<keyword evidence="2" id="KW-0812">Transmembrane</keyword>
<evidence type="ECO:0000256" key="1">
    <source>
        <dbReference type="SAM" id="MobiDB-lite"/>
    </source>
</evidence>
<proteinExistence type="predicted"/>
<keyword evidence="2" id="KW-1133">Transmembrane helix</keyword>
<accession>A0A315ZAY7</accession>
<evidence type="ECO:0000313" key="4">
    <source>
        <dbReference type="Proteomes" id="UP000245535"/>
    </source>
</evidence>
<organism evidence="3 4">
    <name type="scientific">Sediminitomix flava</name>
    <dbReference type="NCBI Taxonomy" id="379075"/>
    <lineage>
        <taxon>Bacteria</taxon>
        <taxon>Pseudomonadati</taxon>
        <taxon>Bacteroidota</taxon>
        <taxon>Cytophagia</taxon>
        <taxon>Cytophagales</taxon>
        <taxon>Flammeovirgaceae</taxon>
        <taxon>Sediminitomix</taxon>
    </lineage>
</organism>
<dbReference type="EMBL" id="QGDO01000002">
    <property type="protein sequence ID" value="PWJ42520.1"/>
    <property type="molecule type" value="Genomic_DNA"/>
</dbReference>
<protein>
    <recommendedName>
        <fullName evidence="5">Lipoprotein</fullName>
    </recommendedName>
</protein>
<feature type="region of interest" description="Disordered" evidence="1">
    <location>
        <begin position="244"/>
        <end position="281"/>
    </location>
</feature>
<evidence type="ECO:0008006" key="5">
    <source>
        <dbReference type="Google" id="ProtNLM"/>
    </source>
</evidence>
<dbReference type="PROSITE" id="PS51257">
    <property type="entry name" value="PROKAR_LIPOPROTEIN"/>
    <property type="match status" value="1"/>
</dbReference>
<gene>
    <name evidence="3" type="ORF">BC781_10263</name>
</gene>
<name>A0A315ZAY7_SEDFL</name>
<dbReference type="RefSeq" id="WP_146201646.1">
    <property type="nucleotide sequence ID" value="NZ_QGDO01000002.1"/>
</dbReference>
<evidence type="ECO:0000313" key="3">
    <source>
        <dbReference type="EMBL" id="PWJ42520.1"/>
    </source>
</evidence>
<comment type="caution">
    <text evidence="3">The sequence shown here is derived from an EMBL/GenBank/DDBJ whole genome shotgun (WGS) entry which is preliminary data.</text>
</comment>
<feature type="transmembrane region" description="Helical" evidence="2">
    <location>
        <begin position="7"/>
        <end position="27"/>
    </location>
</feature>
<evidence type="ECO:0000256" key="2">
    <source>
        <dbReference type="SAM" id="Phobius"/>
    </source>
</evidence>
<dbReference type="AlphaFoldDB" id="A0A315ZAY7"/>
<dbReference type="Proteomes" id="UP000245535">
    <property type="component" value="Unassembled WGS sequence"/>
</dbReference>
<sequence>MNLDRTFILNLIFLLTSIGICGCTQYVCPAYQSAFLATQEDADYFFSYYQDDSILFQNDLMASRDKSWNGLVQARPYAIGLPPVRPSRNQNYPKVILQKKLRIIPDTALEVIKDSTFYLNSSSEGDDVTIDELPLDDFVSEEESKEIATDEDESNSIIVENADSLDINSGPPMRYDQYYYMKNYGLALLEADSLRQAAKADSLAAKNNTSPDSLILNPNRKKWQFWKPKYIQPDSISNTNLSDSITTEGVDENKFGSGLFNNSGEEEEPVKVPSSENEEDW</sequence>
<reference evidence="3 4" key="1">
    <citation type="submission" date="2018-03" db="EMBL/GenBank/DDBJ databases">
        <title>Genomic Encyclopedia of Archaeal and Bacterial Type Strains, Phase II (KMG-II): from individual species to whole genera.</title>
        <authorList>
            <person name="Goeker M."/>
        </authorList>
    </citation>
    <scope>NUCLEOTIDE SEQUENCE [LARGE SCALE GENOMIC DNA]</scope>
    <source>
        <strain evidence="3 4">DSM 28229</strain>
    </source>
</reference>
<keyword evidence="4" id="KW-1185">Reference proteome</keyword>
<dbReference type="OrthoDB" id="976824at2"/>